<organism evidence="1 2">
    <name type="scientific">Amborella trichopoda</name>
    <dbReference type="NCBI Taxonomy" id="13333"/>
    <lineage>
        <taxon>Eukaryota</taxon>
        <taxon>Viridiplantae</taxon>
        <taxon>Streptophyta</taxon>
        <taxon>Embryophyta</taxon>
        <taxon>Tracheophyta</taxon>
        <taxon>Spermatophyta</taxon>
        <taxon>Magnoliopsida</taxon>
        <taxon>Amborellales</taxon>
        <taxon>Amborellaceae</taxon>
        <taxon>Amborella</taxon>
    </lineage>
</organism>
<dbReference type="Proteomes" id="UP000017836">
    <property type="component" value="Unassembled WGS sequence"/>
</dbReference>
<reference evidence="2" key="1">
    <citation type="journal article" date="2013" name="Science">
        <title>The Amborella genome and the evolution of flowering plants.</title>
        <authorList>
            <consortium name="Amborella Genome Project"/>
        </authorList>
    </citation>
    <scope>NUCLEOTIDE SEQUENCE [LARGE SCALE GENOMIC DNA]</scope>
</reference>
<sequence length="125" mass="13525">MERCEKSSDLRRNTQILSRNLKYEAESCRMEPEVVGDFLSSVVVTSVHLNSLVDSIFCLDNIILAALRWLPIAGGYPGSSEVALKQGGGGFGQQHTTGGCGLQRGLLAVALSGDGGGCERRWWRL</sequence>
<dbReference type="AlphaFoldDB" id="W1NTG5"/>
<evidence type="ECO:0000313" key="1">
    <source>
        <dbReference type="EMBL" id="ERM98440.1"/>
    </source>
</evidence>
<keyword evidence="2" id="KW-1185">Reference proteome</keyword>
<gene>
    <name evidence="1" type="ORF">AMTR_s00072p00131730</name>
</gene>
<protein>
    <submittedName>
        <fullName evidence="1">Uncharacterized protein</fullName>
    </submittedName>
</protein>
<dbReference type="Gramene" id="ERM98440">
    <property type="protein sequence ID" value="ERM98440"/>
    <property type="gene ID" value="AMTR_s00072p00131730"/>
</dbReference>
<evidence type="ECO:0000313" key="2">
    <source>
        <dbReference type="Proteomes" id="UP000017836"/>
    </source>
</evidence>
<accession>W1NTG5</accession>
<dbReference type="EMBL" id="KI395332">
    <property type="protein sequence ID" value="ERM98440.1"/>
    <property type="molecule type" value="Genomic_DNA"/>
</dbReference>
<name>W1NTG5_AMBTC</name>
<dbReference type="HOGENOM" id="CLU_1995707_0_0_1"/>
<proteinExistence type="predicted"/>